<gene>
    <name evidence="10" type="ORF">R7226_27400</name>
</gene>
<dbReference type="InterPro" id="IPR050482">
    <property type="entry name" value="Sensor_HK_TwoCompSys"/>
</dbReference>
<dbReference type="InterPro" id="IPR011712">
    <property type="entry name" value="Sig_transdc_His_kin_sub3_dim/P"/>
</dbReference>
<name>A0ABU4HXQ2_9ACTN</name>
<proteinExistence type="predicted"/>
<keyword evidence="8" id="KW-0902">Two-component regulatory system</keyword>
<dbReference type="PANTHER" id="PTHR24421">
    <property type="entry name" value="NITRATE/NITRITE SENSOR PROTEIN NARX-RELATED"/>
    <property type="match status" value="1"/>
</dbReference>
<dbReference type="GO" id="GO:0016301">
    <property type="term" value="F:kinase activity"/>
    <property type="evidence" value="ECO:0007669"/>
    <property type="project" value="UniProtKB-KW"/>
</dbReference>
<evidence type="ECO:0000256" key="2">
    <source>
        <dbReference type="ARBA" id="ARBA00012438"/>
    </source>
</evidence>
<dbReference type="EC" id="2.7.13.3" evidence="2"/>
<comment type="catalytic activity">
    <reaction evidence="1">
        <text>ATP + protein L-histidine = ADP + protein N-phospho-L-histidine.</text>
        <dbReference type="EC" id="2.7.13.3"/>
    </reaction>
</comment>
<evidence type="ECO:0000256" key="4">
    <source>
        <dbReference type="ARBA" id="ARBA00022679"/>
    </source>
</evidence>
<keyword evidence="4" id="KW-0808">Transferase</keyword>
<dbReference type="PANTHER" id="PTHR24421:SF10">
    <property type="entry name" value="NITRATE_NITRITE SENSOR PROTEIN NARQ"/>
    <property type="match status" value="1"/>
</dbReference>
<dbReference type="EMBL" id="JAWSTH010000119">
    <property type="protein sequence ID" value="MDW5598113.1"/>
    <property type="molecule type" value="Genomic_DNA"/>
</dbReference>
<evidence type="ECO:0000313" key="11">
    <source>
        <dbReference type="Proteomes" id="UP001284601"/>
    </source>
</evidence>
<organism evidence="10 11">
    <name type="scientific">Conexibacter stalactiti</name>
    <dbReference type="NCBI Taxonomy" id="1940611"/>
    <lineage>
        <taxon>Bacteria</taxon>
        <taxon>Bacillati</taxon>
        <taxon>Actinomycetota</taxon>
        <taxon>Thermoleophilia</taxon>
        <taxon>Solirubrobacterales</taxon>
        <taxon>Conexibacteraceae</taxon>
        <taxon>Conexibacter</taxon>
    </lineage>
</organism>
<evidence type="ECO:0000256" key="5">
    <source>
        <dbReference type="ARBA" id="ARBA00022741"/>
    </source>
</evidence>
<keyword evidence="7" id="KW-0067">ATP-binding</keyword>
<sequence>MTERSSPRRVDVLIACALLLLGVSEVLLRGVKSGDTTAALALWSAAAVATLWRRGHPLAFFGWALGVHSAAIVFDLSPLDGATAPLYVPLALFGLGAYARDPRRALPSALGGLLVLMALRTLLDATGALGDRSADVALRELAIFAPAAAGGVLLRDRSEALAAARRRAETAAGGESGALELALSAERTRIARELHAVVTGCVRAVLDEVELARSSLARASGSSRSALRRARTVSQQAMAEMRRMLVLLRSNEAATRPDAADVPGSLRELTDRRAGAIDVRRAHAGAPFADTPLPAVAMRVLVALAELPGCHRLVVERGDGVVRASARVGRETTAAHVEALAERARLAGGRLGRGRLRRTT</sequence>
<feature type="domain" description="Signal transduction histidine kinase subgroup 3 dimerisation and phosphoacceptor" evidence="9">
    <location>
        <begin position="186"/>
        <end position="251"/>
    </location>
</feature>
<reference evidence="11" key="1">
    <citation type="submission" date="2023-07" db="EMBL/GenBank/DDBJ databases">
        <title>Conexibacter stalactiti sp. nov., isolated from stalactites in a lava cave and emended description of the genus Conexibacter.</title>
        <authorList>
            <person name="Lee S.D."/>
        </authorList>
    </citation>
    <scope>NUCLEOTIDE SEQUENCE [LARGE SCALE GENOMIC DNA]</scope>
    <source>
        <strain evidence="11">KCTC 39840</strain>
    </source>
</reference>
<evidence type="ECO:0000256" key="7">
    <source>
        <dbReference type="ARBA" id="ARBA00022840"/>
    </source>
</evidence>
<keyword evidence="11" id="KW-1185">Reference proteome</keyword>
<dbReference type="Proteomes" id="UP001284601">
    <property type="component" value="Unassembled WGS sequence"/>
</dbReference>
<evidence type="ECO:0000259" key="9">
    <source>
        <dbReference type="Pfam" id="PF07730"/>
    </source>
</evidence>
<dbReference type="Gene3D" id="1.20.5.1930">
    <property type="match status" value="1"/>
</dbReference>
<dbReference type="Pfam" id="PF07730">
    <property type="entry name" value="HisKA_3"/>
    <property type="match status" value="1"/>
</dbReference>
<dbReference type="RefSeq" id="WP_318600580.1">
    <property type="nucleotide sequence ID" value="NZ_JAWSTH010000119.1"/>
</dbReference>
<reference evidence="10 11" key="2">
    <citation type="submission" date="2023-10" db="EMBL/GenBank/DDBJ databases">
        <authorList>
            <person name="Han X.F."/>
        </authorList>
    </citation>
    <scope>NUCLEOTIDE SEQUENCE [LARGE SCALE GENOMIC DNA]</scope>
    <source>
        <strain evidence="10 11">KCTC 39840</strain>
    </source>
</reference>
<evidence type="ECO:0000256" key="6">
    <source>
        <dbReference type="ARBA" id="ARBA00022777"/>
    </source>
</evidence>
<keyword evidence="6 10" id="KW-0418">Kinase</keyword>
<protein>
    <recommendedName>
        <fullName evidence="2">histidine kinase</fullName>
        <ecNumber evidence="2">2.7.13.3</ecNumber>
    </recommendedName>
</protein>
<keyword evidence="3" id="KW-0597">Phosphoprotein</keyword>
<evidence type="ECO:0000256" key="8">
    <source>
        <dbReference type="ARBA" id="ARBA00023012"/>
    </source>
</evidence>
<evidence type="ECO:0000256" key="3">
    <source>
        <dbReference type="ARBA" id="ARBA00022553"/>
    </source>
</evidence>
<evidence type="ECO:0000256" key="1">
    <source>
        <dbReference type="ARBA" id="ARBA00000085"/>
    </source>
</evidence>
<keyword evidence="5" id="KW-0547">Nucleotide-binding</keyword>
<accession>A0ABU4HXQ2</accession>
<evidence type="ECO:0000313" key="10">
    <source>
        <dbReference type="EMBL" id="MDW5598113.1"/>
    </source>
</evidence>
<feature type="non-terminal residue" evidence="10">
    <location>
        <position position="360"/>
    </location>
</feature>
<comment type="caution">
    <text evidence="10">The sequence shown here is derived from an EMBL/GenBank/DDBJ whole genome shotgun (WGS) entry which is preliminary data.</text>
</comment>